<dbReference type="Pfam" id="PF00295">
    <property type="entry name" value="Glyco_hydro_28"/>
    <property type="match status" value="1"/>
</dbReference>
<keyword evidence="6" id="KW-1185">Reference proteome</keyword>
<dbReference type="InterPro" id="IPR012334">
    <property type="entry name" value="Pectin_lyas_fold"/>
</dbReference>
<dbReference type="InterPro" id="IPR011050">
    <property type="entry name" value="Pectin_lyase_fold/virulence"/>
</dbReference>
<dbReference type="Proteomes" id="UP000019024">
    <property type="component" value="Plasmid unnamed"/>
</dbReference>
<dbReference type="Gene3D" id="2.160.20.10">
    <property type="entry name" value="Single-stranded right-handed beta-helix, Pectin lyase-like"/>
    <property type="match status" value="1"/>
</dbReference>
<dbReference type="InterPro" id="IPR006626">
    <property type="entry name" value="PbH1"/>
</dbReference>
<organism evidence="5 6">
    <name type="scientific">Halostagnicola larsenii XH-48</name>
    <dbReference type="NCBI Taxonomy" id="797299"/>
    <lineage>
        <taxon>Archaea</taxon>
        <taxon>Methanobacteriati</taxon>
        <taxon>Methanobacteriota</taxon>
        <taxon>Stenosarchaea group</taxon>
        <taxon>Halobacteria</taxon>
        <taxon>Halobacteriales</taxon>
        <taxon>Natrialbaceae</taxon>
        <taxon>Halostagnicola</taxon>
    </lineage>
</organism>
<dbReference type="GO" id="GO:0004650">
    <property type="term" value="F:polygalacturonase activity"/>
    <property type="evidence" value="ECO:0007669"/>
    <property type="project" value="InterPro"/>
</dbReference>
<dbReference type="PANTHER" id="PTHR31339:SF9">
    <property type="entry name" value="PLASMIN AND FIBRONECTIN-BINDING PROTEIN A"/>
    <property type="match status" value="1"/>
</dbReference>
<keyword evidence="5" id="KW-0614">Plasmid</keyword>
<keyword evidence="3" id="KW-0326">Glycosidase</keyword>
<dbReference type="EMBL" id="CP007056">
    <property type="protein sequence ID" value="AHG01629.1"/>
    <property type="molecule type" value="Genomic_DNA"/>
</dbReference>
<evidence type="ECO:0000313" key="5">
    <source>
        <dbReference type="EMBL" id="AHG01629.1"/>
    </source>
</evidence>
<feature type="domain" description="Rhamnogalacturonase A/B/Epimerase-like pectate lyase" evidence="4">
    <location>
        <begin position="11"/>
        <end position="51"/>
    </location>
</feature>
<name>W0JSP5_9EURY</name>
<evidence type="ECO:0000256" key="3">
    <source>
        <dbReference type="ARBA" id="ARBA00023295"/>
    </source>
</evidence>
<reference evidence="5 6" key="1">
    <citation type="submission" date="2014-01" db="EMBL/GenBank/DDBJ databases">
        <authorList>
            <consortium name="DOE Joint Genome Institute"/>
            <person name="Anderson I."/>
            <person name="Huntemann M."/>
            <person name="Han J."/>
            <person name="Chen A."/>
            <person name="Kyrpides N."/>
            <person name="Mavromatis K."/>
            <person name="Markowitz V."/>
            <person name="Palaniappan K."/>
            <person name="Ivanova N."/>
            <person name="Schaumberg A."/>
            <person name="Pati A."/>
            <person name="Liolios K."/>
            <person name="Nordberg H.P."/>
            <person name="Cantor M.N."/>
            <person name="Hua S.X."/>
            <person name="Woyke T."/>
        </authorList>
    </citation>
    <scope>NUCLEOTIDE SEQUENCE [LARGE SCALE GENOMIC DNA]</scope>
    <source>
        <strain evidence="5 6">XH-48</strain>
        <plasmid evidence="6">1</plasmid>
    </source>
</reference>
<evidence type="ECO:0000256" key="2">
    <source>
        <dbReference type="ARBA" id="ARBA00022801"/>
    </source>
</evidence>
<dbReference type="InterPro" id="IPR051801">
    <property type="entry name" value="GH28_Enzymes"/>
</dbReference>
<gene>
    <name evidence="5" type="ORF">HALLA_04310</name>
</gene>
<dbReference type="InterPro" id="IPR024535">
    <property type="entry name" value="RHGA/B-epi-like_pectate_lyase"/>
</dbReference>
<dbReference type="RefSeq" id="WP_049954492.1">
    <property type="nucleotide sequence ID" value="NZ_CP007056.1"/>
</dbReference>
<dbReference type="AlphaFoldDB" id="W0JSP5"/>
<accession>W0JSP5</accession>
<dbReference type="Pfam" id="PF12708">
    <property type="entry name" value="Pect-lyase_RHGA_epim"/>
    <property type="match status" value="1"/>
</dbReference>
<dbReference type="SMART" id="SM00710">
    <property type="entry name" value="PbH1"/>
    <property type="match status" value="6"/>
</dbReference>
<dbReference type="InterPro" id="IPR000743">
    <property type="entry name" value="Glyco_hydro_28"/>
</dbReference>
<geneLocation type="plasmid" evidence="5">
    <name>unnamed</name>
</geneLocation>
<keyword evidence="2 5" id="KW-0378">Hydrolase</keyword>
<dbReference type="GeneID" id="25147021"/>
<dbReference type="SUPFAM" id="SSF51126">
    <property type="entry name" value="Pectin lyase-like"/>
    <property type="match status" value="1"/>
</dbReference>
<dbReference type="PROSITE" id="PS00502">
    <property type="entry name" value="POLYGALACTURONASE"/>
    <property type="match status" value="1"/>
</dbReference>
<dbReference type="KEGG" id="hlr:HALLA_04310"/>
<evidence type="ECO:0000313" key="6">
    <source>
        <dbReference type="Proteomes" id="UP000019024"/>
    </source>
</evidence>
<dbReference type="GO" id="GO:0005975">
    <property type="term" value="P:carbohydrate metabolic process"/>
    <property type="evidence" value="ECO:0007669"/>
    <property type="project" value="InterPro"/>
</dbReference>
<proteinExistence type="inferred from homology"/>
<protein>
    <submittedName>
        <fullName evidence="5">Glycoside hydrolase family 28</fullName>
    </submittedName>
</protein>
<dbReference type="HOGENOM" id="CLU_016031_8_3_2"/>
<evidence type="ECO:0000256" key="1">
    <source>
        <dbReference type="ARBA" id="ARBA00008834"/>
    </source>
</evidence>
<dbReference type="PANTHER" id="PTHR31339">
    <property type="entry name" value="PECTIN LYASE-RELATED"/>
    <property type="match status" value="1"/>
</dbReference>
<sequence length="518" mass="57458">MADSQPRRYDIREFGATGNGETRDTDAIQNALEECAGSGGTVFVPPGEYLTGPLQVGDRTTIRIENGATIRFVEDYTAFPTVESRWEGWDQFGFHPCLHVANASNVEITGRGTIDGSGEHWWQFRGLPEEEYPDDLRERIAEFDERNDLQDDVSSFTLRPPLLQIYESENVSISGVTLKNSPFWNTHVVYSEDVTITDVRIENPADAPNGDGIDIDSSSYVRISDTFINAGDDAICIKSGKDEQGREVARPAHNITVTNCTVKHGHGGVVIGSETAAGVHDVTVSNCTFTDTDRGIRIKSQRGRGGVVEDLHFDTIVMRRIACPFVVNGYYFTPIDSDPEPVDEGTPMVRNVHFHNITARDVESAGFFAGLPERRFEGFTFDNVHIDATRSLEATNLDPAMADGYDQRHRFFCKSVADISFSDVRIQTPDNPAFRFEETDLVSIDGLEIEDWASNTDPAIEVDSVEETRVRDCSAPEQTGTFLEVDGPDTRRVSFAGNHGDLQEYVDIGTECEDLTLE</sequence>
<dbReference type="eggNOG" id="arCOG02521">
    <property type="taxonomic scope" value="Archaea"/>
</dbReference>
<dbReference type="OrthoDB" id="339825at2157"/>
<evidence type="ECO:0000259" key="4">
    <source>
        <dbReference type="Pfam" id="PF12708"/>
    </source>
</evidence>
<comment type="similarity">
    <text evidence="1">Belongs to the glycosyl hydrolase 28 family.</text>
</comment>
<dbReference type="PATRIC" id="fig|797299.3.peg.3367"/>